<evidence type="ECO:0008006" key="3">
    <source>
        <dbReference type="Google" id="ProtNLM"/>
    </source>
</evidence>
<sequence length="241" mass="26196">MAEALGIASGVAGIVSLGITICSGLDTFFSAIKDRDDDVKRACELLSLFRTYIDLIESKASILSSRHAQATDLVVLALKFCESELRTLKKLVDSLKVDDSSDVARKWDKSKSVIKYPFQQKKLTQVQDQLLKATGTLGTIVQPLILNVGVGVAEDLEAFKSAVQGDHLVTTAFLTRLESKVEMIGSSADHTESTLAAILTGVEEQKTVASSSQELIKDTSLMVSGKLDALVSKSREWQFWL</sequence>
<gene>
    <name evidence="1" type="ORF">CEP54_010867</name>
</gene>
<accession>A0A428PHL3</accession>
<proteinExistence type="predicted"/>
<evidence type="ECO:0000313" key="2">
    <source>
        <dbReference type="Proteomes" id="UP000288168"/>
    </source>
</evidence>
<protein>
    <recommendedName>
        <fullName evidence="3">Fungal N-terminal domain-containing protein</fullName>
    </recommendedName>
</protein>
<reference evidence="1 2" key="1">
    <citation type="submission" date="2017-06" db="EMBL/GenBank/DDBJ databases">
        <title>Comparative genomic analysis of Ambrosia Fusariam Clade fungi.</title>
        <authorList>
            <person name="Stajich J.E."/>
            <person name="Carrillo J."/>
            <person name="Kijimoto T."/>
            <person name="Eskalen A."/>
            <person name="O'Donnell K."/>
            <person name="Kasson M."/>
        </authorList>
    </citation>
    <scope>NUCLEOTIDE SEQUENCE [LARGE SCALE GENOMIC DNA]</scope>
    <source>
        <strain evidence="1 2">NRRL62584</strain>
    </source>
</reference>
<name>A0A428PHL3_9HYPO</name>
<organism evidence="1 2">
    <name type="scientific">Fusarium duplospermum</name>
    <dbReference type="NCBI Taxonomy" id="1325734"/>
    <lineage>
        <taxon>Eukaryota</taxon>
        <taxon>Fungi</taxon>
        <taxon>Dikarya</taxon>
        <taxon>Ascomycota</taxon>
        <taxon>Pezizomycotina</taxon>
        <taxon>Sordariomycetes</taxon>
        <taxon>Hypocreomycetidae</taxon>
        <taxon>Hypocreales</taxon>
        <taxon>Nectriaceae</taxon>
        <taxon>Fusarium</taxon>
        <taxon>Fusarium solani species complex</taxon>
    </lineage>
</organism>
<evidence type="ECO:0000313" key="1">
    <source>
        <dbReference type="EMBL" id="RSL52548.1"/>
    </source>
</evidence>
<dbReference type="EMBL" id="NKCI01000134">
    <property type="protein sequence ID" value="RSL52548.1"/>
    <property type="molecule type" value="Genomic_DNA"/>
</dbReference>
<dbReference type="AlphaFoldDB" id="A0A428PHL3"/>
<dbReference type="Proteomes" id="UP000288168">
    <property type="component" value="Unassembled WGS sequence"/>
</dbReference>
<keyword evidence="2" id="KW-1185">Reference proteome</keyword>
<comment type="caution">
    <text evidence="1">The sequence shown here is derived from an EMBL/GenBank/DDBJ whole genome shotgun (WGS) entry which is preliminary data.</text>
</comment>
<dbReference type="OrthoDB" id="1577640at2759"/>